<accession>A0A1I7L3T8</accession>
<dbReference type="AlphaFoldDB" id="A0A1I7L3T8"/>
<protein>
    <submittedName>
        <fullName evidence="1">Uncharacterized protein</fullName>
    </submittedName>
</protein>
<keyword evidence="2" id="KW-1185">Reference proteome</keyword>
<evidence type="ECO:0000313" key="1">
    <source>
        <dbReference type="EMBL" id="SFV04399.1"/>
    </source>
</evidence>
<dbReference type="Proteomes" id="UP000183508">
    <property type="component" value="Unassembled WGS sequence"/>
</dbReference>
<dbReference type="EMBL" id="FPBV01000024">
    <property type="protein sequence ID" value="SFV04399.1"/>
    <property type="molecule type" value="Genomic_DNA"/>
</dbReference>
<gene>
    <name evidence="1" type="ORF">SAMN05421543_12435</name>
</gene>
<evidence type="ECO:0000313" key="2">
    <source>
        <dbReference type="Proteomes" id="UP000183508"/>
    </source>
</evidence>
<name>A0A1I7L3T8_9BACL</name>
<proteinExistence type="predicted"/>
<reference evidence="2" key="1">
    <citation type="submission" date="2016-10" db="EMBL/GenBank/DDBJ databases">
        <authorList>
            <person name="Varghese N."/>
        </authorList>
    </citation>
    <scope>NUCLEOTIDE SEQUENCE [LARGE SCALE GENOMIC DNA]</scope>
    <source>
        <strain evidence="2">DSM 17980</strain>
    </source>
</reference>
<sequence>MSSQMPTGNHLRYSTTSTTIMESTVTRFFWFTAGSSDYLAMVQNVAIAPEFGGGKLILEQFDHHGQGQWNTRHLQEDKIIPGGISYKLDDQHLLLRSSAVGFETPVMYTFTSQGVHPSSVSQEFPTAGEVPNSVTRTLQVIGTTKGGATDFHITGDLSPLHMRVGQHLVIGRLRLRAKASVGISPVQRPR</sequence>
<organism evidence="1 2">
    <name type="scientific">Alicyclobacillus macrosporangiidus</name>
    <dbReference type="NCBI Taxonomy" id="392015"/>
    <lineage>
        <taxon>Bacteria</taxon>
        <taxon>Bacillati</taxon>
        <taxon>Bacillota</taxon>
        <taxon>Bacilli</taxon>
        <taxon>Bacillales</taxon>
        <taxon>Alicyclobacillaceae</taxon>
        <taxon>Alicyclobacillus</taxon>
    </lineage>
</organism>